<name>A0ABQ2C1M7_9FLAO</name>
<comment type="caution">
    <text evidence="1">The sequence shown here is derived from an EMBL/GenBank/DDBJ whole genome shotgun (WGS) entry which is preliminary data.</text>
</comment>
<dbReference type="Proteomes" id="UP000624701">
    <property type="component" value="Unassembled WGS sequence"/>
</dbReference>
<protein>
    <recommendedName>
        <fullName evidence="3">DUF2383 domain-containing protein</fullName>
    </recommendedName>
</protein>
<organism evidence="1 2">
    <name type="scientific">Winogradskyella haliclonae</name>
    <dbReference type="NCBI Taxonomy" id="2048558"/>
    <lineage>
        <taxon>Bacteria</taxon>
        <taxon>Pseudomonadati</taxon>
        <taxon>Bacteroidota</taxon>
        <taxon>Flavobacteriia</taxon>
        <taxon>Flavobacteriales</taxon>
        <taxon>Flavobacteriaceae</taxon>
        <taxon>Winogradskyella</taxon>
    </lineage>
</organism>
<dbReference type="EMBL" id="BMDQ01000006">
    <property type="protein sequence ID" value="GGI58466.1"/>
    <property type="molecule type" value="Genomic_DNA"/>
</dbReference>
<proteinExistence type="predicted"/>
<reference evidence="2" key="1">
    <citation type="journal article" date="2019" name="Int. J. Syst. Evol. Microbiol.">
        <title>The Global Catalogue of Microorganisms (GCM) 10K type strain sequencing project: providing services to taxonomists for standard genome sequencing and annotation.</title>
        <authorList>
            <consortium name="The Broad Institute Genomics Platform"/>
            <consortium name="The Broad Institute Genome Sequencing Center for Infectious Disease"/>
            <person name="Wu L."/>
            <person name="Ma J."/>
        </authorList>
    </citation>
    <scope>NUCLEOTIDE SEQUENCE [LARGE SCALE GENOMIC DNA]</scope>
    <source>
        <strain evidence="2">CCM 8681</strain>
    </source>
</reference>
<sequence length="139" mass="16222">MSYNSIHEYLDHVFADSSNPSTEEIIAAKKQYWRQYLNHYQQKRRSRIKEYTLGFDAEKMQCIHRKRGGLSVSEFLYHCVFSALESDKTIDTGQLNTICNQQQEIIGLLEEIIDNDATEMTASLLDKMEVLEVQLLQLK</sequence>
<gene>
    <name evidence="1" type="ORF">GCM10011444_27750</name>
</gene>
<dbReference type="RefSeq" id="WP_188375372.1">
    <property type="nucleotide sequence ID" value="NZ_BMDQ01000006.1"/>
</dbReference>
<evidence type="ECO:0000313" key="2">
    <source>
        <dbReference type="Proteomes" id="UP000624701"/>
    </source>
</evidence>
<accession>A0ABQ2C1M7</accession>
<evidence type="ECO:0000313" key="1">
    <source>
        <dbReference type="EMBL" id="GGI58466.1"/>
    </source>
</evidence>
<keyword evidence="2" id="KW-1185">Reference proteome</keyword>
<evidence type="ECO:0008006" key="3">
    <source>
        <dbReference type="Google" id="ProtNLM"/>
    </source>
</evidence>